<sequence>MWARSDVLQLLQLLTMIVLAMVQAAWCLLIHQVNMRWYAALTRPIEKEFDVAATTVEVPKIFKEIDVPV</sequence>
<gene>
    <name evidence="1" type="ORF">JI435_443730</name>
</gene>
<organism evidence="1 2">
    <name type="scientific">Phaeosphaeria nodorum (strain SN15 / ATCC MYA-4574 / FGSC 10173)</name>
    <name type="common">Glume blotch fungus</name>
    <name type="synonym">Parastagonospora nodorum</name>
    <dbReference type="NCBI Taxonomy" id="321614"/>
    <lineage>
        <taxon>Eukaryota</taxon>
        <taxon>Fungi</taxon>
        <taxon>Dikarya</taxon>
        <taxon>Ascomycota</taxon>
        <taxon>Pezizomycotina</taxon>
        <taxon>Dothideomycetes</taxon>
        <taxon>Pleosporomycetidae</taxon>
        <taxon>Pleosporales</taxon>
        <taxon>Pleosporineae</taxon>
        <taxon>Phaeosphaeriaceae</taxon>
        <taxon>Parastagonospora</taxon>
    </lineage>
</organism>
<dbReference type="KEGG" id="pno:SNOG_10636"/>
<evidence type="ECO:0000313" key="2">
    <source>
        <dbReference type="Proteomes" id="UP000663193"/>
    </source>
</evidence>
<dbReference type="Proteomes" id="UP000663193">
    <property type="component" value="Chromosome 17"/>
</dbReference>
<accession>A0A7U2I7B1</accession>
<dbReference type="VEuPathDB" id="FungiDB:JI435_443730"/>
<proteinExistence type="predicted"/>
<dbReference type="AlphaFoldDB" id="A0A7U2I7B1"/>
<evidence type="ECO:0000313" key="1">
    <source>
        <dbReference type="EMBL" id="QRD04700.1"/>
    </source>
</evidence>
<name>A0A7U2I7B1_PHANO</name>
<dbReference type="EMBL" id="CP069039">
    <property type="protein sequence ID" value="QRD04700.1"/>
    <property type="molecule type" value="Genomic_DNA"/>
</dbReference>
<dbReference type="RefSeq" id="XP_001800900.1">
    <property type="nucleotide sequence ID" value="XM_001800848.1"/>
</dbReference>
<reference evidence="2" key="1">
    <citation type="journal article" date="2021" name="BMC Genomics">
        <title>Chromosome-level genome assembly and manually-curated proteome of model necrotroph Parastagonospora nodorum Sn15 reveals a genome-wide trove of candidate effector homologs, and redundancy of virulence-related functions within an accessory chromosome.</title>
        <authorList>
            <person name="Bertazzoni S."/>
            <person name="Jones D.A.B."/>
            <person name="Phan H.T."/>
            <person name="Tan K.-C."/>
            <person name="Hane J.K."/>
        </authorList>
    </citation>
    <scope>NUCLEOTIDE SEQUENCE [LARGE SCALE GENOMIC DNA]</scope>
    <source>
        <strain evidence="2">SN15 / ATCC MYA-4574 / FGSC 10173)</strain>
    </source>
</reference>
<protein>
    <submittedName>
        <fullName evidence="1">Uncharacterized protein</fullName>
    </submittedName>
</protein>
<keyword evidence="2" id="KW-1185">Reference proteome</keyword>